<evidence type="ECO:0000256" key="4">
    <source>
        <dbReference type="RuleBase" id="RU000682"/>
    </source>
</evidence>
<dbReference type="OrthoDB" id="6159439at2759"/>
<dbReference type="PROSITE" id="PS50827">
    <property type="entry name" value="DDT"/>
    <property type="match status" value="1"/>
</dbReference>
<accession>A0A5A7R6I1</accession>
<feature type="coiled-coil region" evidence="5">
    <location>
        <begin position="369"/>
        <end position="487"/>
    </location>
</feature>
<keyword evidence="5" id="KW-0175">Coiled coil</keyword>
<dbReference type="InterPro" id="IPR001356">
    <property type="entry name" value="HD"/>
</dbReference>
<dbReference type="Gene3D" id="1.10.10.60">
    <property type="entry name" value="Homeodomain-like"/>
    <property type="match status" value="1"/>
</dbReference>
<dbReference type="InterPro" id="IPR044977">
    <property type="entry name" value="RLT1-3"/>
</dbReference>
<proteinExistence type="predicted"/>
<dbReference type="GO" id="GO:0005634">
    <property type="term" value="C:nucleus"/>
    <property type="evidence" value="ECO:0007669"/>
    <property type="project" value="UniProtKB-SubCell"/>
</dbReference>
<evidence type="ECO:0000256" key="1">
    <source>
        <dbReference type="ARBA" id="ARBA00004123"/>
    </source>
</evidence>
<evidence type="ECO:0000313" key="10">
    <source>
        <dbReference type="Proteomes" id="UP000325081"/>
    </source>
</evidence>
<evidence type="ECO:0000313" key="9">
    <source>
        <dbReference type="EMBL" id="GER53295.1"/>
    </source>
</evidence>
<dbReference type="Pfam" id="PF00046">
    <property type="entry name" value="Homeodomain"/>
    <property type="match status" value="1"/>
</dbReference>
<dbReference type="AlphaFoldDB" id="A0A5A7R6I1"/>
<dbReference type="PROSITE" id="PS50071">
    <property type="entry name" value="HOMEOBOX_2"/>
    <property type="match status" value="1"/>
</dbReference>
<dbReference type="SMART" id="SM00389">
    <property type="entry name" value="HOX"/>
    <property type="match status" value="1"/>
</dbReference>
<evidence type="ECO:0000256" key="5">
    <source>
        <dbReference type="SAM" id="Coils"/>
    </source>
</evidence>
<dbReference type="PANTHER" id="PTHR36968:SF5">
    <property type="entry name" value="HOMEOBOX-DDT DOMAIN PROTEIN RLT2"/>
    <property type="match status" value="1"/>
</dbReference>
<organism evidence="9 10">
    <name type="scientific">Striga asiatica</name>
    <name type="common">Asiatic witchweed</name>
    <name type="synonym">Buchnera asiatica</name>
    <dbReference type="NCBI Taxonomy" id="4170"/>
    <lineage>
        <taxon>Eukaryota</taxon>
        <taxon>Viridiplantae</taxon>
        <taxon>Streptophyta</taxon>
        <taxon>Embryophyta</taxon>
        <taxon>Tracheophyta</taxon>
        <taxon>Spermatophyta</taxon>
        <taxon>Magnoliopsida</taxon>
        <taxon>eudicotyledons</taxon>
        <taxon>Gunneridae</taxon>
        <taxon>Pentapetalae</taxon>
        <taxon>asterids</taxon>
        <taxon>lamiids</taxon>
        <taxon>Lamiales</taxon>
        <taxon>Orobanchaceae</taxon>
        <taxon>Buchnereae</taxon>
        <taxon>Striga</taxon>
    </lineage>
</organism>
<feature type="region of interest" description="Disordered" evidence="6">
    <location>
        <begin position="1"/>
        <end position="39"/>
    </location>
</feature>
<feature type="compositionally biased region" description="Gly residues" evidence="6">
    <location>
        <begin position="9"/>
        <end position="18"/>
    </location>
</feature>
<dbReference type="GO" id="GO:0006357">
    <property type="term" value="P:regulation of transcription by RNA polymerase II"/>
    <property type="evidence" value="ECO:0007669"/>
    <property type="project" value="InterPro"/>
</dbReference>
<comment type="caution">
    <text evidence="9">The sequence shown here is derived from an EMBL/GenBank/DDBJ whole genome shotgun (WGS) entry which is preliminary data.</text>
</comment>
<evidence type="ECO:0000259" key="8">
    <source>
        <dbReference type="PROSITE" id="PS50827"/>
    </source>
</evidence>
<protein>
    <submittedName>
        <fullName evidence="9">Homeodomain-like transcriptional regulator</fullName>
    </submittedName>
</protein>
<feature type="DNA-binding region" description="Homeobox" evidence="3">
    <location>
        <begin position="30"/>
        <end position="92"/>
    </location>
</feature>
<evidence type="ECO:0000259" key="7">
    <source>
        <dbReference type="PROSITE" id="PS50071"/>
    </source>
</evidence>
<dbReference type="InterPro" id="IPR018501">
    <property type="entry name" value="DDT_dom"/>
</dbReference>
<dbReference type="PANTHER" id="PTHR36968">
    <property type="entry name" value="HOMEOBOX-DDT DOMAIN PROTEIN RLT2"/>
    <property type="match status" value="1"/>
</dbReference>
<dbReference type="CDD" id="cd00086">
    <property type="entry name" value="homeodomain"/>
    <property type="match status" value="1"/>
</dbReference>
<reference evidence="10" key="1">
    <citation type="journal article" date="2019" name="Curr. Biol.">
        <title>Genome Sequence of Striga asiatica Provides Insight into the Evolution of Plant Parasitism.</title>
        <authorList>
            <person name="Yoshida S."/>
            <person name="Kim S."/>
            <person name="Wafula E.K."/>
            <person name="Tanskanen J."/>
            <person name="Kim Y.M."/>
            <person name="Honaas L."/>
            <person name="Yang Z."/>
            <person name="Spallek T."/>
            <person name="Conn C.E."/>
            <person name="Ichihashi Y."/>
            <person name="Cheong K."/>
            <person name="Cui S."/>
            <person name="Der J.P."/>
            <person name="Gundlach H."/>
            <person name="Jiao Y."/>
            <person name="Hori C."/>
            <person name="Ishida J.K."/>
            <person name="Kasahara H."/>
            <person name="Kiba T."/>
            <person name="Kim M.S."/>
            <person name="Koo N."/>
            <person name="Laohavisit A."/>
            <person name="Lee Y.H."/>
            <person name="Lumba S."/>
            <person name="McCourt P."/>
            <person name="Mortimer J.C."/>
            <person name="Mutuku J.M."/>
            <person name="Nomura T."/>
            <person name="Sasaki-Sekimoto Y."/>
            <person name="Seto Y."/>
            <person name="Wang Y."/>
            <person name="Wakatake T."/>
            <person name="Sakakibara H."/>
            <person name="Demura T."/>
            <person name="Yamaguchi S."/>
            <person name="Yoneyama K."/>
            <person name="Manabe R.I."/>
            <person name="Nelson D.C."/>
            <person name="Schulman A.H."/>
            <person name="Timko M.P."/>
            <person name="dePamphilis C.W."/>
            <person name="Choi D."/>
            <person name="Shirasu K."/>
        </authorList>
    </citation>
    <scope>NUCLEOTIDE SEQUENCE [LARGE SCALE GENOMIC DNA]</scope>
    <source>
        <strain evidence="10">cv. UVA1</strain>
    </source>
</reference>
<feature type="domain" description="DDT" evidence="8">
    <location>
        <begin position="546"/>
        <end position="605"/>
    </location>
</feature>
<keyword evidence="2 3" id="KW-0539">Nucleus</keyword>
<dbReference type="EMBL" id="BKCP01010515">
    <property type="protein sequence ID" value="GER53295.1"/>
    <property type="molecule type" value="Genomic_DNA"/>
</dbReference>
<dbReference type="SUPFAM" id="SSF46689">
    <property type="entry name" value="Homeodomain-like"/>
    <property type="match status" value="1"/>
</dbReference>
<comment type="subcellular location">
    <subcellularLocation>
        <location evidence="1 3 4">Nucleus</location>
    </subcellularLocation>
</comment>
<evidence type="ECO:0000256" key="6">
    <source>
        <dbReference type="SAM" id="MobiDB-lite"/>
    </source>
</evidence>
<dbReference type="GO" id="GO:0003677">
    <property type="term" value="F:DNA binding"/>
    <property type="evidence" value="ECO:0007669"/>
    <property type="project" value="UniProtKB-UniRule"/>
</dbReference>
<dbReference type="InterPro" id="IPR009057">
    <property type="entry name" value="Homeodomain-like_sf"/>
</dbReference>
<dbReference type="Proteomes" id="UP000325081">
    <property type="component" value="Unassembled WGS sequence"/>
</dbReference>
<dbReference type="Pfam" id="PF02791">
    <property type="entry name" value="DDT"/>
    <property type="match status" value="1"/>
</dbReference>
<keyword evidence="3 4" id="KW-0238">DNA-binding</keyword>
<name>A0A5A7R6I1_STRAF</name>
<feature type="domain" description="Homeobox" evidence="7">
    <location>
        <begin position="28"/>
        <end position="91"/>
    </location>
</feature>
<sequence>METDEGGERGGGGDGGVSGVAEKNSPEAEPKVKRKMKTPSQLEILEKTYAMIAVEAYPSEALRAELSVKLGLTDRQLQMWFCHRRLKDRKAPQEKKLKKSASSSAAAGSPSGTAHRIVVKNADVAPGGPGGPGLDLYWNTNMQHQQQTRVAHKVGTAVPRISMESLPTRRFYEPPLAVSEQRAIKFVEAQLGEPLREDGPILGMEFDPLPPGAFGAPIVTCEQQKAAWRSYEPQLYERTDAKPVKGASGAVHEYQFLPEKPPARYDDYDRAMPPHFYGLPNPISNVRPVIHSNEQVSSEYLQNQMPDLHILPQQSMQKVHLSPAPREVDIHPPLDSMVHTSIDTHLLVHPVTRLADKSITPDKRIVLDHERLERKRKAEEARIAKEVEAHEKRMRKELEKQDIIRRKREEQMRKEMERQDRERRREEERLLREKQREEERYLKEQRREMERREKFRQKEYIRAEKMRLKEERRREKEAARLKAANDRAAARKIAKESTELVEDERLELMELATLSKGLPSILALDSETLENLDLFKDKLPEFPPELVLMKKLFRVWRFLIAFADVLGLWPFTLDEFIEALHDCDSRLLGEIHMAILRCIMKDIEDVARAPANTMGANQSSAFNPLGGHPHVVEGAYAWGFDFHNWQRLLTPLTWPEVLRQFALSAGFGPKLKKRITNNPAHAPDDNEA</sequence>
<feature type="region of interest" description="Disordered" evidence="6">
    <location>
        <begin position="90"/>
        <end position="115"/>
    </location>
</feature>
<keyword evidence="10" id="KW-1185">Reference proteome</keyword>
<gene>
    <name evidence="9" type="ORF">STAS_30805</name>
</gene>
<evidence type="ECO:0000256" key="3">
    <source>
        <dbReference type="PROSITE-ProRule" id="PRU00108"/>
    </source>
</evidence>
<keyword evidence="3 4" id="KW-0371">Homeobox</keyword>
<evidence type="ECO:0000256" key="2">
    <source>
        <dbReference type="ARBA" id="ARBA00023242"/>
    </source>
</evidence>
<dbReference type="SMART" id="SM00571">
    <property type="entry name" value="DDT"/>
    <property type="match status" value="1"/>
</dbReference>